<dbReference type="KEGG" id="tig:THII_2445"/>
<name>A0A090ALN5_9GAMM</name>
<feature type="region of interest" description="Disordered" evidence="1">
    <location>
        <begin position="1"/>
        <end position="41"/>
    </location>
</feature>
<dbReference type="AlphaFoldDB" id="A0A090ALN5"/>
<dbReference type="STRING" id="40754.THII_2445"/>
<proteinExistence type="predicted"/>
<evidence type="ECO:0000313" key="3">
    <source>
        <dbReference type="EMBL" id="BAP56742.1"/>
    </source>
</evidence>
<dbReference type="SUPFAM" id="SSF52091">
    <property type="entry name" value="SpoIIaa-like"/>
    <property type="match status" value="1"/>
</dbReference>
<evidence type="ECO:0000313" key="4">
    <source>
        <dbReference type="Proteomes" id="UP000031623"/>
    </source>
</evidence>
<reference evidence="3 4" key="1">
    <citation type="journal article" date="2014" name="ISME J.">
        <title>Ecophysiology of Thioploca ingrica as revealed by the complete genome sequence supplemented with proteomic evidence.</title>
        <authorList>
            <person name="Kojima H."/>
            <person name="Ogura Y."/>
            <person name="Yamamoto N."/>
            <person name="Togashi T."/>
            <person name="Mori H."/>
            <person name="Watanabe T."/>
            <person name="Nemoto F."/>
            <person name="Kurokawa K."/>
            <person name="Hayashi T."/>
            <person name="Fukui M."/>
        </authorList>
    </citation>
    <scope>NUCLEOTIDE SEQUENCE [LARGE SCALE GENOMIC DNA]</scope>
</reference>
<evidence type="ECO:0000256" key="1">
    <source>
        <dbReference type="SAM" id="MobiDB-lite"/>
    </source>
</evidence>
<gene>
    <name evidence="3" type="ORF">THII_2445</name>
</gene>
<feature type="compositionally biased region" description="Polar residues" evidence="1">
    <location>
        <begin position="1"/>
        <end position="29"/>
    </location>
</feature>
<sequence>MNTDDNISSTQENTTQVDDFNESYSQQSHSETHDFSPSPEAVNPLKVEWRKIHLQSTLTLEHLSELHQQLQQYHGSRVQLIGKEVERIDTAALQLLVTFVNHPQITVGWIEPSPQLCIAAQLLGLSPHLGLPRYEPSPAQ</sequence>
<dbReference type="HOGENOM" id="CLU_1834261_0_0_6"/>
<dbReference type="Pfam" id="PF13466">
    <property type="entry name" value="STAS_2"/>
    <property type="match status" value="1"/>
</dbReference>
<accession>A0A090ALN5</accession>
<feature type="domain" description="MlaB-like STAS" evidence="2">
    <location>
        <begin position="52"/>
        <end position="125"/>
    </location>
</feature>
<protein>
    <recommendedName>
        <fullName evidence="2">MlaB-like STAS domain-containing protein</fullName>
    </recommendedName>
</protein>
<dbReference type="InterPro" id="IPR036513">
    <property type="entry name" value="STAS_dom_sf"/>
</dbReference>
<dbReference type="EMBL" id="AP014633">
    <property type="protein sequence ID" value="BAP56742.1"/>
    <property type="molecule type" value="Genomic_DNA"/>
</dbReference>
<evidence type="ECO:0000259" key="2">
    <source>
        <dbReference type="Pfam" id="PF13466"/>
    </source>
</evidence>
<organism evidence="3 4">
    <name type="scientific">Thioploca ingrica</name>
    <dbReference type="NCBI Taxonomy" id="40754"/>
    <lineage>
        <taxon>Bacteria</taxon>
        <taxon>Pseudomonadati</taxon>
        <taxon>Pseudomonadota</taxon>
        <taxon>Gammaproteobacteria</taxon>
        <taxon>Thiotrichales</taxon>
        <taxon>Thiotrichaceae</taxon>
        <taxon>Thioploca</taxon>
    </lineage>
</organism>
<dbReference type="InterPro" id="IPR058548">
    <property type="entry name" value="MlaB-like_STAS"/>
</dbReference>
<keyword evidence="4" id="KW-1185">Reference proteome</keyword>
<dbReference type="OrthoDB" id="6198515at2"/>
<dbReference type="Proteomes" id="UP000031623">
    <property type="component" value="Chromosome"/>
</dbReference>